<keyword evidence="2" id="KW-1185">Reference proteome</keyword>
<dbReference type="EMBL" id="JAPVEA010000005">
    <property type="protein sequence ID" value="KAJ5454073.1"/>
    <property type="molecule type" value="Genomic_DNA"/>
</dbReference>
<dbReference type="AlphaFoldDB" id="A0AAD6G3G6"/>
<protein>
    <submittedName>
        <fullName evidence="1">Uncharacterized protein</fullName>
    </submittedName>
</protein>
<name>A0AAD6G3G6_9EURO</name>
<dbReference type="Proteomes" id="UP001213681">
    <property type="component" value="Unassembled WGS sequence"/>
</dbReference>
<sequence>MEPYLESIDPDRNLIEAFVADYYRHGLVDVDTLVWPRENIGKPTFYFHEDTFEPPIAEEIRGPFMDAYYLLSRIPLMPEMTDPIFAGLLRRGWNMLEFANL</sequence>
<comment type="caution">
    <text evidence="1">The sequence shown here is derived from an EMBL/GenBank/DDBJ whole genome shotgun (WGS) entry which is preliminary data.</text>
</comment>
<reference evidence="1" key="1">
    <citation type="submission" date="2022-12" db="EMBL/GenBank/DDBJ databases">
        <authorList>
            <person name="Petersen C."/>
        </authorList>
    </citation>
    <scope>NUCLEOTIDE SEQUENCE</scope>
    <source>
        <strain evidence="1">IBT 16125</strain>
    </source>
</reference>
<reference evidence="1" key="2">
    <citation type="journal article" date="2023" name="IMA Fungus">
        <title>Comparative genomic study of the Penicillium genus elucidates a diverse pangenome and 15 lateral gene transfer events.</title>
        <authorList>
            <person name="Petersen C."/>
            <person name="Sorensen T."/>
            <person name="Nielsen M.R."/>
            <person name="Sondergaard T.E."/>
            <person name="Sorensen J.L."/>
            <person name="Fitzpatrick D.A."/>
            <person name="Frisvad J.C."/>
            <person name="Nielsen K.L."/>
        </authorList>
    </citation>
    <scope>NUCLEOTIDE SEQUENCE</scope>
    <source>
        <strain evidence="1">IBT 16125</strain>
    </source>
</reference>
<dbReference type="GeneID" id="81598654"/>
<accession>A0AAD6G3G6</accession>
<evidence type="ECO:0000313" key="1">
    <source>
        <dbReference type="EMBL" id="KAJ5454073.1"/>
    </source>
</evidence>
<dbReference type="RefSeq" id="XP_056767029.1">
    <property type="nucleotide sequence ID" value="XM_056908411.1"/>
</dbReference>
<organism evidence="1 2">
    <name type="scientific">Penicillium daleae</name>
    <dbReference type="NCBI Taxonomy" id="63821"/>
    <lineage>
        <taxon>Eukaryota</taxon>
        <taxon>Fungi</taxon>
        <taxon>Dikarya</taxon>
        <taxon>Ascomycota</taxon>
        <taxon>Pezizomycotina</taxon>
        <taxon>Eurotiomycetes</taxon>
        <taxon>Eurotiomycetidae</taxon>
        <taxon>Eurotiales</taxon>
        <taxon>Aspergillaceae</taxon>
        <taxon>Penicillium</taxon>
    </lineage>
</organism>
<proteinExistence type="predicted"/>
<evidence type="ECO:0000313" key="2">
    <source>
        <dbReference type="Proteomes" id="UP001213681"/>
    </source>
</evidence>
<gene>
    <name evidence="1" type="ORF">N7458_005029</name>
</gene>